<evidence type="ECO:0000256" key="3">
    <source>
        <dbReference type="ARBA" id="ARBA00023002"/>
    </source>
</evidence>
<dbReference type="EMBL" id="LFMY01000001">
    <property type="protein sequence ID" value="OKL63795.1"/>
    <property type="molecule type" value="Genomic_DNA"/>
</dbReference>
<dbReference type="PANTHER" id="PTHR46720">
    <property type="entry name" value="HYDROXYLASE, PUTATIVE (AFU_ORTHOLOGUE AFUA_3G01460)-RELATED"/>
    <property type="match status" value="1"/>
</dbReference>
<dbReference type="Gene3D" id="3.50.50.60">
    <property type="entry name" value="FAD/NAD(P)-binding domain"/>
    <property type="match status" value="2"/>
</dbReference>
<comment type="caution">
    <text evidence="4">The sequence shown here is derived from an EMBL/GenBank/DDBJ whole genome shotgun (WGS) entry which is preliminary data.</text>
</comment>
<evidence type="ECO:0000313" key="5">
    <source>
        <dbReference type="Proteomes" id="UP000214365"/>
    </source>
</evidence>
<evidence type="ECO:0000256" key="1">
    <source>
        <dbReference type="ARBA" id="ARBA00022630"/>
    </source>
</evidence>
<sequence length="381" mass="42112">MADQQKLRVAIIGAGPAGLGAAIEFGKLPFVDFRIYDQATVLREVGTGISIQPNTWRMLDVMDASRNISPDEIFRPADHHSVQHRKYSESSTCTRVSFGSTKGTFVKYRSIAPPAILSVVRAFAFPEHKISYIGRTAYRGIVPTAEILSIPNFPDGVTFWHGPTDWVYTCNLNGGNYEITVNAKESADVARVSWGEKATLEEFQRPWKDFGPTVQAVINKVTDVQKFALFAGPRLSSVVARGAVALVGDASHPLSGAFGNGAGFALEDSYALAQSVAWAHRRGHTLKDGLTLYDCVRSPHYEEMYKILDAFAASDAILNEKDFSFDEAVAHTIRGKWGAEHFWLYEYDIQDVWKKAAEAEDGRRVALDTSHRESITVKFAS</sequence>
<evidence type="ECO:0008006" key="6">
    <source>
        <dbReference type="Google" id="ProtNLM"/>
    </source>
</evidence>
<dbReference type="InterPro" id="IPR051104">
    <property type="entry name" value="FAD_monoxygenase"/>
</dbReference>
<dbReference type="SUPFAM" id="SSF51905">
    <property type="entry name" value="FAD/NAD(P)-binding domain"/>
    <property type="match status" value="1"/>
</dbReference>
<dbReference type="Proteomes" id="UP000214365">
    <property type="component" value="Unassembled WGS sequence"/>
</dbReference>
<evidence type="ECO:0000313" key="4">
    <source>
        <dbReference type="EMBL" id="OKL63795.1"/>
    </source>
</evidence>
<reference evidence="4 5" key="1">
    <citation type="submission" date="2015-06" db="EMBL/GenBank/DDBJ databases">
        <title>Talaromyces atroroseus IBT 11181 draft genome.</title>
        <authorList>
            <person name="Rasmussen K.B."/>
            <person name="Rasmussen S."/>
            <person name="Petersen B."/>
            <person name="Sicheritz-Ponten T."/>
            <person name="Mortensen U.H."/>
            <person name="Thrane U."/>
        </authorList>
    </citation>
    <scope>NUCLEOTIDE SEQUENCE [LARGE SCALE GENOMIC DNA]</scope>
    <source>
        <strain evidence="4 5">IBT 11181</strain>
    </source>
</reference>
<protein>
    <recommendedName>
        <fullName evidence="6">FAD-binding domain-containing protein</fullName>
    </recommendedName>
</protein>
<dbReference type="GO" id="GO:0044550">
    <property type="term" value="P:secondary metabolite biosynthetic process"/>
    <property type="evidence" value="ECO:0007669"/>
    <property type="project" value="TreeGrafter"/>
</dbReference>
<keyword evidence="3" id="KW-0560">Oxidoreductase</keyword>
<name>A0A225BA31_TALAT</name>
<dbReference type="PRINTS" id="PR00420">
    <property type="entry name" value="RNGMNOXGNASE"/>
</dbReference>
<dbReference type="AlphaFoldDB" id="A0A225BA31"/>
<dbReference type="GO" id="GO:0016491">
    <property type="term" value="F:oxidoreductase activity"/>
    <property type="evidence" value="ECO:0007669"/>
    <property type="project" value="UniProtKB-KW"/>
</dbReference>
<evidence type="ECO:0000256" key="2">
    <source>
        <dbReference type="ARBA" id="ARBA00022827"/>
    </source>
</evidence>
<dbReference type="OrthoDB" id="417877at2759"/>
<dbReference type="RefSeq" id="XP_020123916.1">
    <property type="nucleotide sequence ID" value="XM_020260597.1"/>
</dbReference>
<dbReference type="STRING" id="1441469.A0A225BA31"/>
<proteinExistence type="predicted"/>
<dbReference type="PANTHER" id="PTHR46720:SF3">
    <property type="entry name" value="FAD-BINDING DOMAIN-CONTAINING PROTEIN-RELATED"/>
    <property type="match status" value="1"/>
</dbReference>
<gene>
    <name evidence="4" type="ORF">UA08_00756</name>
</gene>
<accession>A0A225BA31</accession>
<dbReference type="Gene3D" id="3.30.9.30">
    <property type="match status" value="1"/>
</dbReference>
<organism evidence="4 5">
    <name type="scientific">Talaromyces atroroseus</name>
    <dbReference type="NCBI Taxonomy" id="1441469"/>
    <lineage>
        <taxon>Eukaryota</taxon>
        <taxon>Fungi</taxon>
        <taxon>Dikarya</taxon>
        <taxon>Ascomycota</taxon>
        <taxon>Pezizomycotina</taxon>
        <taxon>Eurotiomycetes</taxon>
        <taxon>Eurotiomycetidae</taxon>
        <taxon>Eurotiales</taxon>
        <taxon>Trichocomaceae</taxon>
        <taxon>Talaromyces</taxon>
        <taxon>Talaromyces sect. Trachyspermi</taxon>
    </lineage>
</organism>
<keyword evidence="1" id="KW-0285">Flavoprotein</keyword>
<dbReference type="GeneID" id="31000511"/>
<dbReference type="SUPFAM" id="SSF54373">
    <property type="entry name" value="FAD-linked reductases, C-terminal domain"/>
    <property type="match status" value="1"/>
</dbReference>
<keyword evidence="5" id="KW-1185">Reference proteome</keyword>
<dbReference type="InterPro" id="IPR036188">
    <property type="entry name" value="FAD/NAD-bd_sf"/>
</dbReference>
<keyword evidence="2" id="KW-0274">FAD</keyword>